<gene>
    <name evidence="6" type="ORF">TKK_019856</name>
</gene>
<reference evidence="6 7" key="1">
    <citation type="journal article" date="2024" name="bioRxiv">
        <title>A reference genome for Trichogramma kaykai: A tiny desert-dwelling parasitoid wasp with competing sex-ratio distorters.</title>
        <authorList>
            <person name="Culotta J."/>
            <person name="Lindsey A.R."/>
        </authorList>
    </citation>
    <scope>NUCLEOTIDE SEQUENCE [LARGE SCALE GENOMIC DNA]</scope>
    <source>
        <strain evidence="6 7">KSX58</strain>
    </source>
</reference>
<keyword evidence="1" id="KW-0378">Hydrolase</keyword>
<dbReference type="InterPro" id="IPR057670">
    <property type="entry name" value="SH3_retrovirus"/>
</dbReference>
<dbReference type="EMBL" id="JBJJXI010000174">
    <property type="protein sequence ID" value="KAL3384378.1"/>
    <property type="molecule type" value="Genomic_DNA"/>
</dbReference>
<dbReference type="InterPro" id="IPR054722">
    <property type="entry name" value="PolX-like_BBD"/>
</dbReference>
<feature type="region of interest" description="Disordered" evidence="3">
    <location>
        <begin position="1"/>
        <end position="39"/>
    </location>
</feature>
<evidence type="ECO:0000256" key="2">
    <source>
        <dbReference type="PROSITE-ProRule" id="PRU00047"/>
    </source>
</evidence>
<evidence type="ECO:0000256" key="3">
    <source>
        <dbReference type="SAM" id="MobiDB-lite"/>
    </source>
</evidence>
<comment type="caution">
    <text evidence="6">The sequence shown here is derived from an EMBL/GenBank/DDBJ whole genome shotgun (WGS) entry which is preliminary data.</text>
</comment>
<dbReference type="InterPro" id="IPR036397">
    <property type="entry name" value="RNaseH_sf"/>
</dbReference>
<feature type="domain" description="CCHC-type" evidence="4">
    <location>
        <begin position="43"/>
        <end position="59"/>
    </location>
</feature>
<evidence type="ECO:0000259" key="4">
    <source>
        <dbReference type="PROSITE" id="PS50158"/>
    </source>
</evidence>
<dbReference type="PROSITE" id="PS50158">
    <property type="entry name" value="ZF_CCHC"/>
    <property type="match status" value="1"/>
</dbReference>
<dbReference type="GO" id="GO:0008270">
    <property type="term" value="F:zinc ion binding"/>
    <property type="evidence" value="ECO:0007669"/>
    <property type="project" value="UniProtKB-KW"/>
</dbReference>
<feature type="compositionally biased region" description="Basic and acidic residues" evidence="3">
    <location>
        <begin position="464"/>
        <end position="484"/>
    </location>
</feature>
<name>A0ABD2VV02_9HYME</name>
<dbReference type="InterPro" id="IPR001878">
    <property type="entry name" value="Znf_CCHC"/>
</dbReference>
<keyword evidence="2" id="KW-0862">Zinc</keyword>
<dbReference type="AlphaFoldDB" id="A0ABD2VV02"/>
<dbReference type="Pfam" id="PF22936">
    <property type="entry name" value="Pol_BBD"/>
    <property type="match status" value="1"/>
</dbReference>
<dbReference type="PANTHER" id="PTHR42648">
    <property type="entry name" value="TRANSPOSASE, PUTATIVE-RELATED"/>
    <property type="match status" value="1"/>
</dbReference>
<dbReference type="Gene3D" id="3.30.420.10">
    <property type="entry name" value="Ribonuclease H-like superfamily/Ribonuclease H"/>
    <property type="match status" value="1"/>
</dbReference>
<dbReference type="GO" id="GO:0008233">
    <property type="term" value="F:peptidase activity"/>
    <property type="evidence" value="ECO:0007669"/>
    <property type="project" value="UniProtKB-KW"/>
</dbReference>
<keyword evidence="2" id="KW-0479">Metal-binding</keyword>
<sequence>MEGDLEDDARALSATVRNGSKTNDSDGRQRKKGNKHQNKKNLKCFTCNVKGHLARNCPQKESNKSASRKGEDNVALVVSVTHGEIITKETKQLLAVSTEEIWLTVSGASEHITPRREWFAEYRSKRDGSTVTLGDNKRYEVVGIGTIHVERLVNNEWRDGRIENVLHVPGLKKNLLSNNNTYQMLMRVVCSTENKEVNVAESLQCVYERLGHLNARGLKQLLGKKLVLGVDLSDKKKFVCESCQIGKSHRLPFAPKKEKGITKPDVFERFKEYERAIANKFGQAIGTLHSDNGREYDNSNMLEYMKQKGISFETSAPHTPQQNGKAERSNRTVVECARTMLLSSGLPRSLWVEAVNCAVYLLNRVSRSSETSKTTAYEAWTGRRRDLEHVREFGASCFVNVPKVFTKKFDPKAKKVVLVGYHKDSKNYRKDSDSDDDLHLGTTGHNERDPESEGLDNDILDSYKSADDQSTEPKDCDAIKERDAASQGRYTLRDRQLLRPPQRYEANSAEINVPLTYEEATTGADAAQWLKAIKEELKAHKENGTWKYVLEEEIDMEIPQGVDINSSIETTLSEENHEELEACHNLQHWHAVKKILAYLVGTIHYGIKYFATEKGAHLIGSSDADYANDTETRRSVTGYIFTYSNAPVTWSSLRQKLVTLNSTEAEYVAATTAARDAVWLRRLLYDLKYPCNSSTPLFVDNQNTIKLS</sequence>
<feature type="compositionally biased region" description="Basic residues" evidence="3">
    <location>
        <begin position="29"/>
        <end position="39"/>
    </location>
</feature>
<dbReference type="GO" id="GO:0006508">
    <property type="term" value="P:proteolysis"/>
    <property type="evidence" value="ECO:0007669"/>
    <property type="project" value="UniProtKB-KW"/>
</dbReference>
<proteinExistence type="predicted"/>
<dbReference type="SMART" id="SM00343">
    <property type="entry name" value="ZnF_C2HC"/>
    <property type="match status" value="1"/>
</dbReference>
<dbReference type="InterPro" id="IPR012337">
    <property type="entry name" value="RNaseH-like_sf"/>
</dbReference>
<protein>
    <submittedName>
        <fullName evidence="6">Uncharacterized protein</fullName>
    </submittedName>
</protein>
<organism evidence="6 7">
    <name type="scientific">Trichogramma kaykai</name>
    <dbReference type="NCBI Taxonomy" id="54128"/>
    <lineage>
        <taxon>Eukaryota</taxon>
        <taxon>Metazoa</taxon>
        <taxon>Ecdysozoa</taxon>
        <taxon>Arthropoda</taxon>
        <taxon>Hexapoda</taxon>
        <taxon>Insecta</taxon>
        <taxon>Pterygota</taxon>
        <taxon>Neoptera</taxon>
        <taxon>Endopterygota</taxon>
        <taxon>Hymenoptera</taxon>
        <taxon>Apocrita</taxon>
        <taxon>Proctotrupomorpha</taxon>
        <taxon>Chalcidoidea</taxon>
        <taxon>Trichogrammatidae</taxon>
        <taxon>Trichogramma</taxon>
    </lineage>
</organism>
<dbReference type="Proteomes" id="UP001627154">
    <property type="component" value="Unassembled WGS sequence"/>
</dbReference>
<keyword evidence="1" id="KW-0645">Protease</keyword>
<evidence type="ECO:0000259" key="5">
    <source>
        <dbReference type="PROSITE" id="PS50994"/>
    </source>
</evidence>
<dbReference type="Gene3D" id="4.10.60.10">
    <property type="entry name" value="Zinc finger, CCHC-type"/>
    <property type="match status" value="1"/>
</dbReference>
<dbReference type="CDD" id="cd09272">
    <property type="entry name" value="RNase_HI_RT_Ty1"/>
    <property type="match status" value="1"/>
</dbReference>
<dbReference type="InterPro" id="IPR025724">
    <property type="entry name" value="GAG-pre-integrase_dom"/>
</dbReference>
<dbReference type="Pfam" id="PF25597">
    <property type="entry name" value="SH3_retrovirus"/>
    <property type="match status" value="1"/>
</dbReference>
<dbReference type="PROSITE" id="PS50994">
    <property type="entry name" value="INTEGRASE"/>
    <property type="match status" value="1"/>
</dbReference>
<accession>A0ABD2VV02</accession>
<evidence type="ECO:0000313" key="6">
    <source>
        <dbReference type="EMBL" id="KAL3384378.1"/>
    </source>
</evidence>
<dbReference type="InterPro" id="IPR036875">
    <property type="entry name" value="Znf_CCHC_sf"/>
</dbReference>
<dbReference type="SUPFAM" id="SSF53098">
    <property type="entry name" value="Ribonuclease H-like"/>
    <property type="match status" value="1"/>
</dbReference>
<dbReference type="InterPro" id="IPR039537">
    <property type="entry name" value="Retrotran_Ty1/copia-like"/>
</dbReference>
<dbReference type="Pfam" id="PF00098">
    <property type="entry name" value="zf-CCHC"/>
    <property type="match status" value="1"/>
</dbReference>
<keyword evidence="7" id="KW-1185">Reference proteome</keyword>
<dbReference type="Pfam" id="PF13976">
    <property type="entry name" value="gag_pre-integrs"/>
    <property type="match status" value="1"/>
</dbReference>
<dbReference type="PANTHER" id="PTHR42648:SF28">
    <property type="entry name" value="TRANSPOSON-ENCODED PROTEIN WITH RIBONUCLEASE H-LIKE AND RETROVIRUS ZINC FINGER-LIKE DOMAINS"/>
    <property type="match status" value="1"/>
</dbReference>
<keyword evidence="2" id="KW-0863">Zinc-finger</keyword>
<evidence type="ECO:0000256" key="1">
    <source>
        <dbReference type="ARBA" id="ARBA00022670"/>
    </source>
</evidence>
<feature type="region of interest" description="Disordered" evidence="3">
    <location>
        <begin position="428"/>
        <end position="487"/>
    </location>
</feature>
<feature type="domain" description="Integrase catalytic" evidence="5">
    <location>
        <begin position="287"/>
        <end position="384"/>
    </location>
</feature>
<dbReference type="InterPro" id="IPR001584">
    <property type="entry name" value="Integrase_cat-core"/>
</dbReference>
<evidence type="ECO:0000313" key="7">
    <source>
        <dbReference type="Proteomes" id="UP001627154"/>
    </source>
</evidence>
<dbReference type="SUPFAM" id="SSF57756">
    <property type="entry name" value="Retrovirus zinc finger-like domains"/>
    <property type="match status" value="1"/>
</dbReference>